<organism evidence="3 4">
    <name type="scientific">Piptocephalis cylindrospora</name>
    <dbReference type="NCBI Taxonomy" id="1907219"/>
    <lineage>
        <taxon>Eukaryota</taxon>
        <taxon>Fungi</taxon>
        <taxon>Fungi incertae sedis</taxon>
        <taxon>Zoopagomycota</taxon>
        <taxon>Zoopagomycotina</taxon>
        <taxon>Zoopagomycetes</taxon>
        <taxon>Zoopagales</taxon>
        <taxon>Piptocephalidaceae</taxon>
        <taxon>Piptocephalis</taxon>
    </lineage>
</organism>
<proteinExistence type="predicted"/>
<dbReference type="OrthoDB" id="2129491at2759"/>
<dbReference type="GO" id="GO:0005737">
    <property type="term" value="C:cytoplasm"/>
    <property type="evidence" value="ECO:0007669"/>
    <property type="project" value="TreeGrafter"/>
</dbReference>
<dbReference type="PANTHER" id="PTHR15921">
    <property type="entry name" value="PRE-MRNA CLEAVAGE COMPLEX II"/>
    <property type="match status" value="1"/>
</dbReference>
<dbReference type="GO" id="GO:0000993">
    <property type="term" value="F:RNA polymerase II complex binding"/>
    <property type="evidence" value="ECO:0007669"/>
    <property type="project" value="InterPro"/>
</dbReference>
<dbReference type="GO" id="GO:0031124">
    <property type="term" value="P:mRNA 3'-end processing"/>
    <property type="evidence" value="ECO:0007669"/>
    <property type="project" value="InterPro"/>
</dbReference>
<feature type="region of interest" description="Disordered" evidence="1">
    <location>
        <begin position="138"/>
        <end position="215"/>
    </location>
</feature>
<dbReference type="InterPro" id="IPR045154">
    <property type="entry name" value="PCF11-like"/>
</dbReference>
<dbReference type="GO" id="GO:0006369">
    <property type="term" value="P:termination of RNA polymerase II transcription"/>
    <property type="evidence" value="ECO:0007669"/>
    <property type="project" value="InterPro"/>
</dbReference>
<feature type="compositionally biased region" description="Low complexity" evidence="1">
    <location>
        <begin position="30"/>
        <end position="45"/>
    </location>
</feature>
<protein>
    <recommendedName>
        <fullName evidence="2">PCFS4-like zinc finger domain-containing protein</fullName>
    </recommendedName>
</protein>
<dbReference type="PANTHER" id="PTHR15921:SF3">
    <property type="entry name" value="PRE-MRNA CLEAVAGE COMPLEX 2 PROTEIN PCF11"/>
    <property type="match status" value="1"/>
</dbReference>
<dbReference type="EMBL" id="KZ987857">
    <property type="protein sequence ID" value="RKP14278.1"/>
    <property type="molecule type" value="Genomic_DNA"/>
</dbReference>
<dbReference type="Proteomes" id="UP000267251">
    <property type="component" value="Unassembled WGS sequence"/>
</dbReference>
<feature type="domain" description="PCFS4-like zinc finger" evidence="2">
    <location>
        <begin position="220"/>
        <end position="271"/>
    </location>
</feature>
<dbReference type="GO" id="GO:0003729">
    <property type="term" value="F:mRNA binding"/>
    <property type="evidence" value="ECO:0007669"/>
    <property type="project" value="InterPro"/>
</dbReference>
<feature type="region of interest" description="Disordered" evidence="1">
    <location>
        <begin position="26"/>
        <end position="45"/>
    </location>
</feature>
<accession>A0A4P9Y5H8</accession>
<evidence type="ECO:0000256" key="1">
    <source>
        <dbReference type="SAM" id="MobiDB-lite"/>
    </source>
</evidence>
<reference evidence="4" key="1">
    <citation type="journal article" date="2018" name="Nat. Microbiol.">
        <title>Leveraging single-cell genomics to expand the fungal tree of life.</title>
        <authorList>
            <person name="Ahrendt S.R."/>
            <person name="Quandt C.A."/>
            <person name="Ciobanu D."/>
            <person name="Clum A."/>
            <person name="Salamov A."/>
            <person name="Andreopoulos B."/>
            <person name="Cheng J.F."/>
            <person name="Woyke T."/>
            <person name="Pelin A."/>
            <person name="Henrissat B."/>
            <person name="Reynolds N.K."/>
            <person name="Benny G.L."/>
            <person name="Smith M.E."/>
            <person name="James T.Y."/>
            <person name="Grigoriev I.V."/>
        </authorList>
    </citation>
    <scope>NUCLEOTIDE SEQUENCE [LARGE SCALE GENOMIC DNA]</scope>
</reference>
<evidence type="ECO:0000313" key="3">
    <source>
        <dbReference type="EMBL" id="RKP14278.1"/>
    </source>
</evidence>
<keyword evidence="4" id="KW-1185">Reference proteome</keyword>
<feature type="compositionally biased region" description="Gly residues" evidence="1">
    <location>
        <begin position="150"/>
        <end position="164"/>
    </location>
</feature>
<evidence type="ECO:0000259" key="2">
    <source>
        <dbReference type="Pfam" id="PF23228"/>
    </source>
</evidence>
<dbReference type="GO" id="GO:0005849">
    <property type="term" value="C:mRNA cleavage factor complex"/>
    <property type="evidence" value="ECO:0007669"/>
    <property type="project" value="TreeGrafter"/>
</dbReference>
<dbReference type="AlphaFoldDB" id="A0A4P9Y5H8"/>
<feature type="region of interest" description="Disordered" evidence="1">
    <location>
        <begin position="282"/>
        <end position="351"/>
    </location>
</feature>
<name>A0A4P9Y5H8_9FUNG</name>
<feature type="compositionally biased region" description="Polar residues" evidence="1">
    <location>
        <begin position="169"/>
        <end position="185"/>
    </location>
</feature>
<dbReference type="InterPro" id="IPR057242">
    <property type="entry name" value="PCFS4-like"/>
</dbReference>
<dbReference type="Pfam" id="PF23228">
    <property type="entry name" value="zf_PCFS4"/>
    <property type="match status" value="1"/>
</dbReference>
<gene>
    <name evidence="3" type="ORF">BJ684DRAFT_15376</name>
</gene>
<sequence length="351" mass="37821">MPFLGQLPTNVPMNSPSTYLHPSVRSVRNASGTASPSPSTPESSGLLCTKLELSPVILLTQEDLAKRHPGLIGLLYDAFPRRCSQCGYRFSAEDRQGLDAHMDKHFRMKRRQRERGRKVQRQGWYTDEETWVASGNLASSLPGHEAAGQAGAGSGSTGDQGAGADGSAFNNNTPNSFAGNPSGSLPQVGGSGKGSDAHRSLNPSTQPSIRIPEGAGNGDDLACAVCLEKFDRYWHDSEEEWMLRDATVVPPSTEDKETVGGKVKLVHASCLVEFNKSQAVAKATGETETKKESTLSPVPIKRKWEDEEEESDQHISTPAVPVKQEPADHPALGDHLPSHLPTETPVKKRAI</sequence>
<evidence type="ECO:0000313" key="4">
    <source>
        <dbReference type="Proteomes" id="UP000267251"/>
    </source>
</evidence>